<dbReference type="EMBL" id="CAJNDS010000326">
    <property type="protein sequence ID" value="CAE7192563.1"/>
    <property type="molecule type" value="Genomic_DNA"/>
</dbReference>
<evidence type="ECO:0000313" key="3">
    <source>
        <dbReference type="Proteomes" id="UP000604046"/>
    </source>
</evidence>
<feature type="region of interest" description="Disordered" evidence="1">
    <location>
        <begin position="1205"/>
        <end position="1245"/>
    </location>
</feature>
<dbReference type="OrthoDB" id="477203at2759"/>
<reference evidence="2" key="1">
    <citation type="submission" date="2021-02" db="EMBL/GenBank/DDBJ databases">
        <authorList>
            <person name="Dougan E. K."/>
            <person name="Rhodes N."/>
            <person name="Thang M."/>
            <person name="Chan C."/>
        </authorList>
    </citation>
    <scope>NUCLEOTIDE SEQUENCE</scope>
</reference>
<evidence type="ECO:0000313" key="2">
    <source>
        <dbReference type="EMBL" id="CAE7192563.1"/>
    </source>
</evidence>
<dbReference type="Proteomes" id="UP000604046">
    <property type="component" value="Unassembled WGS sequence"/>
</dbReference>
<accession>A0A812J4Q2</accession>
<evidence type="ECO:0000256" key="1">
    <source>
        <dbReference type="SAM" id="MobiDB-lite"/>
    </source>
</evidence>
<keyword evidence="3" id="KW-1185">Reference proteome</keyword>
<feature type="compositionally biased region" description="Polar residues" evidence="1">
    <location>
        <begin position="1224"/>
        <end position="1237"/>
    </location>
</feature>
<protein>
    <submittedName>
        <fullName evidence="2">Uncharacterized protein</fullName>
    </submittedName>
</protein>
<name>A0A812J4Q2_9DINO</name>
<organism evidence="2 3">
    <name type="scientific">Symbiodinium natans</name>
    <dbReference type="NCBI Taxonomy" id="878477"/>
    <lineage>
        <taxon>Eukaryota</taxon>
        <taxon>Sar</taxon>
        <taxon>Alveolata</taxon>
        <taxon>Dinophyceae</taxon>
        <taxon>Suessiales</taxon>
        <taxon>Symbiodiniaceae</taxon>
        <taxon>Symbiodinium</taxon>
    </lineage>
</organism>
<proteinExistence type="predicted"/>
<sequence length="1740" mass="193787">MADAAEQEESFLHVPSNAEVLTFENLEVAFGPVGLRHPVDGTLYWDLAYVFDEYTKAGDTVKSTKHVKRLQEICNLEPELSKKDLHCRGPACRTSMANVNCASTLLMLFFLKEVIDKSSITTKFNWAVRKIQKLVMQCVALAYNAGHAVNITMQNGHFFILNPSGMVSGLAEFLRSLHQSIASSWQQSWTAMFADEKLSVDWSEEVPLMDLVLFALTVVKFRRSKNKLAWAGRNRSTLRLVQLGLLAFLHQGMADSLRAHVQDNNVYEGQVPSRRISRDRNAAGPVSRVKMSVHEIWQFIEDARNANVSMRKLAKIRARDRQGGIKPGSVDQWICKLLTMYKEDSRLSLLGAKQICLVTDASHHSSRDWLISLVYDPFTGNGAFATAQYVSSSKILRIGEFELTAEVEMVAARRDHERLSTLRFLQGLSSQCQKISGLTLADFTPTPALLQALRPLPAGGQRWFEGTVLHFTTAAGAEASSFDFDLNVLQDVPMLHILMDQGSVGCASHAFTQHEGLLVHYSYDWIHRLHRDIKGPLSGELEAAVATGAYIWSVNYKPFNSGAFFAEKKDALGAFMENNSPDSQIFQKYKHRVAWEFGMPDASDQEVWDALPLKMASYSNKLGLVKSGRWFSLNEQGHLQMQEFTASRMVLEYYLQPEESPDDASQRELNFGNLSGLKLAYAGHSWRTFENLSIVLNLQLPLWDYYSDTLHFVKSAQQGLEHLQSLGEAWEKHWTLHGLAQIMASEETWRGIVQWSEEPNRLADRTLTYGMEVLAKRCASLSKLGSPPEFYAGLLSTNPASQTQGLQRLRSDFKLLLRLESSAVPGGPSLAADLRLTHDLCVRFTAFIFQASGWQADNPTGLSFLRVLLSNFADSKIVEDSHQHLRDATGSKANKQLKGSTVQQVLMDSNVLEERNIAHPAKTTKQKFLSLWHRIKPAFKASEEFVAARHKLDKSWSKVIGPKTWSTVSEVALVTSAAGWAYLRHYASENIAGGGVKLQDGQRAVFARCGQVIAELENMEEVFLVLDTFKWAVMVWPLKEVADDVGQGCRGWQLDARDSAQCSWKFLHSPRAWVAWSTEKCWQDSVGPLLRASGPEEPFVQNSLRNASQFSFAELVMLAEYFEIPRPNRHARSELLRLLCNHFSVDFADEVLELTVLDNRLKWGQKVLGLQQLKATMQRGQKATMQWGQKELRLQQLKMQRELKATVQRGNHAAGSEGADPSAVQGNQGASAPSVSQGAGRAGGPHVHATPVILAKLNPPTGYKLRLSFNDHRFKVDIVAELEQQRCGRKSYSRSFAAMKGSWKDVLAETHRWMWSKWLESPLADGHDAASRQVPGDIAKEVLDALSPVIADMRRTAAASPELRADLQPEQHNLAAPAVALAAPELPQLTFADPVVAPAPQSRSTPTLQTFLTEDVENIFLQTKSLGLFDFLPFSDFTRSGAEDSPNIAQTIQDFICHAVNSEAGVCSSWHALIGLAVPMLKNKSIATQLLALIGRAYSNRTRESTDVGPHKFPGLLDYVEFCSGMGNLSRQLIHHGLRGCSLDILYSSDHDMLSKSGLRLFLEAATCCKAKALHWWGTKCSSFVTLCVSKSLRAEANHWEGDVTRPFVFQGNCQALVTSLGIFLGVMAGCLPVLEQPQTSSMPLQRSLQCVLHFFNFQQTKTYGGCFGTASMKPLQLWHLPLTFESLQRARPSSDLFEPLAVRSESGAFTGDKEVTQASEHYTLAFGAAVAEIFMTIRS</sequence>
<gene>
    <name evidence="2" type="ORF">SNAT2548_LOCUS5151</name>
</gene>
<comment type="caution">
    <text evidence="2">The sequence shown here is derived from an EMBL/GenBank/DDBJ whole genome shotgun (WGS) entry which is preliminary data.</text>
</comment>